<evidence type="ECO:0000313" key="6">
    <source>
        <dbReference type="Proteomes" id="UP000275408"/>
    </source>
</evidence>
<feature type="transmembrane region" description="Helical" evidence="3">
    <location>
        <begin position="151"/>
        <end position="171"/>
    </location>
</feature>
<dbReference type="InterPro" id="IPR050327">
    <property type="entry name" value="Proton-linked_MCT"/>
</dbReference>
<name>A0A3M6UU73_POCDA</name>
<comment type="caution">
    <text evidence="5">The sequence shown here is derived from an EMBL/GenBank/DDBJ whole genome shotgun (WGS) entry which is preliminary data.</text>
</comment>
<keyword evidence="3" id="KW-0812">Transmembrane</keyword>
<feature type="region of interest" description="Disordered" evidence="2">
    <location>
        <begin position="465"/>
        <end position="498"/>
    </location>
</feature>
<evidence type="ECO:0000256" key="2">
    <source>
        <dbReference type="SAM" id="MobiDB-lite"/>
    </source>
</evidence>
<keyword evidence="6" id="KW-1185">Reference proteome</keyword>
<evidence type="ECO:0000256" key="1">
    <source>
        <dbReference type="ARBA" id="ARBA00004141"/>
    </source>
</evidence>
<organism evidence="5 6">
    <name type="scientific">Pocillopora damicornis</name>
    <name type="common">Cauliflower coral</name>
    <name type="synonym">Millepora damicornis</name>
    <dbReference type="NCBI Taxonomy" id="46731"/>
    <lineage>
        <taxon>Eukaryota</taxon>
        <taxon>Metazoa</taxon>
        <taxon>Cnidaria</taxon>
        <taxon>Anthozoa</taxon>
        <taxon>Hexacorallia</taxon>
        <taxon>Scleractinia</taxon>
        <taxon>Astrocoeniina</taxon>
        <taxon>Pocilloporidae</taxon>
        <taxon>Pocillopora</taxon>
    </lineage>
</organism>
<evidence type="ECO:0000259" key="4">
    <source>
        <dbReference type="PROSITE" id="PS50850"/>
    </source>
</evidence>
<accession>A0A3M6UU73</accession>
<feature type="transmembrane region" description="Helical" evidence="3">
    <location>
        <begin position="64"/>
        <end position="85"/>
    </location>
</feature>
<dbReference type="EMBL" id="RCHS01000788">
    <property type="protein sequence ID" value="RMX56868.1"/>
    <property type="molecule type" value="Genomic_DNA"/>
</dbReference>
<dbReference type="PANTHER" id="PTHR11360">
    <property type="entry name" value="MONOCARBOXYLATE TRANSPORTER"/>
    <property type="match status" value="1"/>
</dbReference>
<gene>
    <name evidence="5" type="ORF">pdam_00006318</name>
</gene>
<evidence type="ECO:0000313" key="5">
    <source>
        <dbReference type="EMBL" id="RMX56868.1"/>
    </source>
</evidence>
<feature type="transmembrane region" description="Helical" evidence="3">
    <location>
        <begin position="993"/>
        <end position="1014"/>
    </location>
</feature>
<dbReference type="PANTHER" id="PTHR11360:SF251">
    <property type="entry name" value="MAJOR FACILITATOR SUPERFAMILY (MFS) PROFILE DOMAIN-CONTAINING PROTEIN"/>
    <property type="match status" value="1"/>
</dbReference>
<feature type="transmembrane region" description="Helical" evidence="3">
    <location>
        <begin position="872"/>
        <end position="893"/>
    </location>
</feature>
<feature type="transmembrane region" description="Helical" evidence="3">
    <location>
        <begin position="331"/>
        <end position="351"/>
    </location>
</feature>
<feature type="transmembrane region" description="Helical" evidence="3">
    <location>
        <begin position="304"/>
        <end position="325"/>
    </location>
</feature>
<feature type="transmembrane region" description="Helical" evidence="3">
    <location>
        <begin position="124"/>
        <end position="144"/>
    </location>
</feature>
<dbReference type="AlphaFoldDB" id="A0A3M6UU73"/>
<feature type="domain" description="Major facilitator superfamily (MFS) profile" evidence="4">
    <location>
        <begin position="880"/>
        <end position="1049"/>
    </location>
</feature>
<proteinExistence type="predicted"/>
<dbReference type="Pfam" id="PF07690">
    <property type="entry name" value="MFS_1"/>
    <property type="match status" value="2"/>
</dbReference>
<evidence type="ECO:0000256" key="3">
    <source>
        <dbReference type="SAM" id="Phobius"/>
    </source>
</evidence>
<feature type="transmembrane region" description="Helical" evidence="3">
    <location>
        <begin position="1026"/>
        <end position="1046"/>
    </location>
</feature>
<feature type="transmembrane region" description="Helical" evidence="3">
    <location>
        <begin position="782"/>
        <end position="805"/>
    </location>
</feature>
<dbReference type="GO" id="GO:0016020">
    <property type="term" value="C:membrane"/>
    <property type="evidence" value="ECO:0007669"/>
    <property type="project" value="UniProtKB-SubCell"/>
</dbReference>
<dbReference type="PROSITE" id="PS50850">
    <property type="entry name" value="MFS"/>
    <property type="match status" value="1"/>
</dbReference>
<feature type="transmembrane region" description="Helical" evidence="3">
    <location>
        <begin position="838"/>
        <end position="860"/>
    </location>
</feature>
<dbReference type="InterPro" id="IPR011701">
    <property type="entry name" value="MFS"/>
</dbReference>
<dbReference type="OrthoDB" id="6499973at2759"/>
<feature type="transmembrane region" description="Helical" evidence="3">
    <location>
        <begin position="272"/>
        <end position="292"/>
    </location>
</feature>
<dbReference type="SUPFAM" id="SSF103473">
    <property type="entry name" value="MFS general substrate transporter"/>
    <property type="match status" value="2"/>
</dbReference>
<feature type="compositionally biased region" description="Basic and acidic residues" evidence="2">
    <location>
        <begin position="475"/>
        <end position="498"/>
    </location>
</feature>
<protein>
    <recommendedName>
        <fullName evidence="4">Major facilitator superfamily (MFS) profile domain-containing protein</fullName>
    </recommendedName>
</protein>
<reference evidence="5 6" key="1">
    <citation type="journal article" date="2018" name="Sci. Rep.">
        <title>Comparative analysis of the Pocillopora damicornis genome highlights role of immune system in coral evolution.</title>
        <authorList>
            <person name="Cunning R."/>
            <person name="Bay R.A."/>
            <person name="Gillette P."/>
            <person name="Baker A.C."/>
            <person name="Traylor-Knowles N."/>
        </authorList>
    </citation>
    <scope>NUCLEOTIDE SEQUENCE [LARGE SCALE GENOMIC DNA]</scope>
    <source>
        <strain evidence="5">RSMAS</strain>
        <tissue evidence="5">Whole animal</tissue>
    </source>
</reference>
<feature type="transmembrane region" description="Helical" evidence="3">
    <location>
        <begin position="712"/>
        <end position="732"/>
    </location>
</feature>
<keyword evidence="3" id="KW-0472">Membrane</keyword>
<feature type="transmembrane region" description="Helical" evidence="3">
    <location>
        <begin position="24"/>
        <end position="44"/>
    </location>
</feature>
<dbReference type="CDD" id="cd17352">
    <property type="entry name" value="MFS_MCT_SLC16"/>
    <property type="match status" value="2"/>
</dbReference>
<dbReference type="InterPro" id="IPR036259">
    <property type="entry name" value="MFS_trans_sf"/>
</dbReference>
<dbReference type="Gene3D" id="1.20.1250.20">
    <property type="entry name" value="MFS general substrate transporter like domains"/>
    <property type="match status" value="3"/>
</dbReference>
<dbReference type="InterPro" id="IPR020846">
    <property type="entry name" value="MFS_dom"/>
</dbReference>
<dbReference type="Proteomes" id="UP000275408">
    <property type="component" value="Unassembled WGS sequence"/>
</dbReference>
<feature type="transmembrane region" description="Helical" evidence="3">
    <location>
        <begin position="183"/>
        <end position="201"/>
    </location>
</feature>
<feature type="transmembrane region" description="Helical" evidence="3">
    <location>
        <begin position="752"/>
        <end position="770"/>
    </location>
</feature>
<feature type="transmembrane region" description="Helical" evidence="3">
    <location>
        <begin position="238"/>
        <end position="260"/>
    </location>
</feature>
<feature type="transmembrane region" description="Helical" evidence="3">
    <location>
        <begin position="967"/>
        <end position="987"/>
    </location>
</feature>
<feature type="transmembrane region" description="Helical" evidence="3">
    <location>
        <begin position="811"/>
        <end position="831"/>
    </location>
</feature>
<feature type="transmembrane region" description="Helical" evidence="3">
    <location>
        <begin position="97"/>
        <end position="118"/>
    </location>
</feature>
<keyword evidence="3" id="KW-1133">Transmembrane helix</keyword>
<dbReference type="GO" id="GO:0022857">
    <property type="term" value="F:transmembrane transporter activity"/>
    <property type="evidence" value="ECO:0007669"/>
    <property type="project" value="InterPro"/>
</dbReference>
<sequence>MVCCKKKPMEDKPEITVPFPDGGWGWLVCMATFTTQFIVLGTMNNFGVVYVELLNEFKTGKADAAWVGSITYGMMFLLGPIATTLCQKLGCRATTMIGCMIAAGGCLLGSISTSIYLMDLTYGFLFGVGASMCYFPSVVILGQYFSKRLSLANGITSSGSGVGTLCMGPIMQKLIQHFGLRNTMRISAGMLSLVVFCAIIYRPINTGFLKPPPKPATGQKQSRFAVLKSFKELFRNKAYILWCAALALWMLGYFVPFVHLVRLATEEGIDPFRATLLIGIMSVGSTLGRLIFGKVADHPRVNRLYLYQISFLMIGISNTLCPVLTSYTGLVIYSTVFGFFEGCYVLLAPVLTGDIVGRDKMAHGVGVLFALKSVPLTLGPPIADSLYGGDSIGGTYTLPNFASEAPLTDVRKNRLLAVNRDTLDRKGHNQCNEQIKDALSDVQQQTTQNDSQGFLKLDYNESGDTEDVLSAPRNIGKDFSSRAESNRERGHNGFSTEREISLPNGKKLFTHKGNNSRSLHEKLSLKHVDTSSSILGQRASYAVCDVVQPMNENIQMDEKVNLRRRGSLGSELQEAQNSNFKTLAPGSCSLQDSNEARVDPLTAEIPNVRGQNWLNRKDDRGILVQNAPLVFPQESDLALSKQTTSKVDHESSRPLGTTPCGSNIESVITRDAEKIKQTGLTDSFKGNQPDNTFSDTNDRSVQILVQTHPDGGWGWVVCFGAFIVQFIALGMQNTAGIVYTELVKELKTPRGATAWVGSLATGIMFFLGPLTTSMCERLGCRIVTICGGLICIAGLLLSSLVTSLFPLYLTYGLMFGAGTSLCYFPTIIVLSKYFKRRIAVVNGLVTAGSGVGTLVIGPVAQVLFLRFGVPNTFRIVAGIFTIVILCGATFRPVPAKYLQNIRNSEGERKRKLFDWSIFKNKGYVRHAEDLGVPPTDASFLIGYLSVASTAGRLFFGKMADLSCVNRVHMYQMGLSIIGLCSFFVTMATGYGGLVAYAVIFGFFEACYILLIPLVTSDIVGLRKMSYALGSAFTVMAFPMFLGPPIAGSF</sequence>
<comment type="subcellular location">
    <subcellularLocation>
        <location evidence="1">Membrane</location>
        <topology evidence="1">Multi-pass membrane protein</topology>
    </subcellularLocation>
</comment>